<keyword evidence="2" id="KW-0479">Metal-binding</keyword>
<reference evidence="11 12" key="1">
    <citation type="submission" date="2018-06" db="EMBL/GenBank/DDBJ databases">
        <title>A transcriptomic atlas of mushroom development highlights an independent origin of complex multicellularity.</title>
        <authorList>
            <consortium name="DOE Joint Genome Institute"/>
            <person name="Krizsan K."/>
            <person name="Almasi E."/>
            <person name="Merenyi Z."/>
            <person name="Sahu N."/>
            <person name="Viragh M."/>
            <person name="Koszo T."/>
            <person name="Mondo S."/>
            <person name="Kiss B."/>
            <person name="Balint B."/>
            <person name="Kues U."/>
            <person name="Barry K."/>
            <person name="Hegedus J.C."/>
            <person name="Henrissat B."/>
            <person name="Johnson J."/>
            <person name="Lipzen A."/>
            <person name="Ohm R."/>
            <person name="Nagy I."/>
            <person name="Pangilinan J."/>
            <person name="Yan J."/>
            <person name="Xiong Y."/>
            <person name="Grigoriev I.V."/>
            <person name="Hibbett D.S."/>
            <person name="Nagy L.G."/>
        </authorList>
    </citation>
    <scope>NUCLEOTIDE SEQUENCE [LARGE SCALE GENOMIC DNA]</scope>
    <source>
        <strain evidence="11 12">SZMC22713</strain>
    </source>
</reference>
<evidence type="ECO:0000313" key="11">
    <source>
        <dbReference type="EMBL" id="TDL20836.1"/>
    </source>
</evidence>
<dbReference type="FunFam" id="2.60.40.420:FF:000045">
    <property type="entry name" value="Laccase 2"/>
    <property type="match status" value="1"/>
</dbReference>
<dbReference type="Proteomes" id="UP000294933">
    <property type="component" value="Unassembled WGS sequence"/>
</dbReference>
<dbReference type="InterPro" id="IPR033138">
    <property type="entry name" value="Cu_oxidase_CS"/>
</dbReference>
<dbReference type="AlphaFoldDB" id="A0A4Y7Q0L3"/>
<dbReference type="OrthoDB" id="2121828at2759"/>
<accession>A0A4Y7Q0L3</accession>
<gene>
    <name evidence="11" type="ORF">BD410DRAFT_359523</name>
</gene>
<dbReference type="CDD" id="cd13903">
    <property type="entry name" value="CuRO_3_Tv-LCC_like"/>
    <property type="match status" value="1"/>
</dbReference>
<dbReference type="InterPro" id="IPR008972">
    <property type="entry name" value="Cupredoxin"/>
</dbReference>
<keyword evidence="7" id="KW-0732">Signal</keyword>
<dbReference type="EMBL" id="ML170185">
    <property type="protein sequence ID" value="TDL20836.1"/>
    <property type="molecule type" value="Genomic_DNA"/>
</dbReference>
<dbReference type="GO" id="GO:0016491">
    <property type="term" value="F:oxidoreductase activity"/>
    <property type="evidence" value="ECO:0007669"/>
    <property type="project" value="UniProtKB-KW"/>
</dbReference>
<dbReference type="InterPro" id="IPR045087">
    <property type="entry name" value="Cu-oxidase_fam"/>
</dbReference>
<protein>
    <submittedName>
        <fullName evidence="11">Laccase</fullName>
    </submittedName>
</protein>
<dbReference type="PANTHER" id="PTHR11709:SF511">
    <property type="entry name" value="LACCASE"/>
    <property type="match status" value="1"/>
</dbReference>
<keyword evidence="12" id="KW-1185">Reference proteome</keyword>
<dbReference type="InterPro" id="IPR002355">
    <property type="entry name" value="Cu_oxidase_Cu_BS"/>
</dbReference>
<dbReference type="Gene3D" id="2.60.40.420">
    <property type="entry name" value="Cupredoxins - blue copper proteins"/>
    <property type="match status" value="3"/>
</dbReference>
<evidence type="ECO:0000256" key="6">
    <source>
        <dbReference type="ARBA" id="ARBA00023180"/>
    </source>
</evidence>
<evidence type="ECO:0000313" key="12">
    <source>
        <dbReference type="Proteomes" id="UP000294933"/>
    </source>
</evidence>
<dbReference type="STRING" id="50990.A0A4Y7Q0L3"/>
<feature type="domain" description="Plastocyanin-like" evidence="10">
    <location>
        <begin position="25"/>
        <end position="144"/>
    </location>
</feature>
<keyword evidence="6" id="KW-0325">Glycoprotein</keyword>
<dbReference type="Pfam" id="PF07732">
    <property type="entry name" value="Cu-oxidase_3"/>
    <property type="match status" value="1"/>
</dbReference>
<dbReference type="PROSITE" id="PS00079">
    <property type="entry name" value="MULTICOPPER_OXIDASE1"/>
    <property type="match status" value="2"/>
</dbReference>
<dbReference type="InterPro" id="IPR011706">
    <property type="entry name" value="Cu-oxidase_C"/>
</dbReference>
<evidence type="ECO:0000259" key="8">
    <source>
        <dbReference type="Pfam" id="PF00394"/>
    </source>
</evidence>
<dbReference type="InterPro" id="IPR001117">
    <property type="entry name" value="Cu-oxidase_2nd"/>
</dbReference>
<keyword evidence="4" id="KW-0186">Copper</keyword>
<evidence type="ECO:0000259" key="10">
    <source>
        <dbReference type="Pfam" id="PF07732"/>
    </source>
</evidence>
<name>A0A4Y7Q0L3_9AGAM</name>
<dbReference type="PROSITE" id="PS00080">
    <property type="entry name" value="MULTICOPPER_OXIDASE2"/>
    <property type="match status" value="1"/>
</dbReference>
<dbReference type="InterPro" id="IPR011707">
    <property type="entry name" value="Cu-oxidase-like_N"/>
</dbReference>
<dbReference type="GO" id="GO:0005507">
    <property type="term" value="F:copper ion binding"/>
    <property type="evidence" value="ECO:0007669"/>
    <property type="project" value="InterPro"/>
</dbReference>
<dbReference type="PANTHER" id="PTHR11709">
    <property type="entry name" value="MULTI-COPPER OXIDASE"/>
    <property type="match status" value="1"/>
</dbReference>
<keyword evidence="5" id="KW-1015">Disulfide bond</keyword>
<evidence type="ECO:0000256" key="3">
    <source>
        <dbReference type="ARBA" id="ARBA00023002"/>
    </source>
</evidence>
<evidence type="ECO:0000256" key="2">
    <source>
        <dbReference type="ARBA" id="ARBA00022723"/>
    </source>
</evidence>
<proteinExistence type="inferred from homology"/>
<evidence type="ECO:0000256" key="7">
    <source>
        <dbReference type="SAM" id="SignalP"/>
    </source>
</evidence>
<evidence type="ECO:0000256" key="5">
    <source>
        <dbReference type="ARBA" id="ARBA00023157"/>
    </source>
</evidence>
<dbReference type="Pfam" id="PF00394">
    <property type="entry name" value="Cu-oxidase"/>
    <property type="match status" value="1"/>
</dbReference>
<dbReference type="Pfam" id="PF07731">
    <property type="entry name" value="Cu-oxidase_2"/>
    <property type="match status" value="1"/>
</dbReference>
<evidence type="ECO:0000259" key="9">
    <source>
        <dbReference type="Pfam" id="PF07731"/>
    </source>
</evidence>
<evidence type="ECO:0000256" key="4">
    <source>
        <dbReference type="ARBA" id="ARBA00023008"/>
    </source>
</evidence>
<sequence length="520" mass="56285">MCSLSVVLALIPAILGKTVNVDLTIANTQIAPDGFQRSAVTTNGIFPAPILNAQKGDSFNINVHNALSDPRMRQSTSIHWHGLFQQRTSYADGPSFVNQCPIAPNTTFTYAFPTDSQAGTFWYHSHLSTQYCDGLRGALVIRNPHDVHKHLYDVDDDSTVVTLSDYYHDFAPDAQKLFFQTGKVPIPDSVIINGAGRFVGGPLVPWSVINVEHGKRYRLRVINIACRPFYTFSIDGHNLTVIEADGISHEPVDVQNFDIYAAQRYSVVLHANQPVGNYWIRAPGTGGVAGATGNSNLDPKLALAILRYKGAVAEDPTTTSVPGLKLLEQNLHPTPDENPGAPGGSGAADVAITLNIAQPNPPFFDINGISYVSPTVPALLQILSGASKPSDFLPSENMFILPPNKTIEVSIPGAGDHPFHLHGHAFDVIRSANSNITNVVNPPRRDVVAIAGGNVTFRFFSGNAGAWFLHCHIDWHLEAGLAIIFGEAPEENVSGPQAQIIPNQWNTLCPTYDALAPEFQ</sequence>
<feature type="domain" description="Plastocyanin-like" evidence="8">
    <location>
        <begin position="158"/>
        <end position="311"/>
    </location>
</feature>
<feature type="chain" id="PRO_5021234015" evidence="7">
    <location>
        <begin position="17"/>
        <end position="520"/>
    </location>
</feature>
<comment type="similarity">
    <text evidence="1">Belongs to the multicopper oxidase family.</text>
</comment>
<keyword evidence="3" id="KW-0560">Oxidoreductase</keyword>
<dbReference type="VEuPathDB" id="FungiDB:BD410DRAFT_359523"/>
<feature type="signal peptide" evidence="7">
    <location>
        <begin position="1"/>
        <end position="16"/>
    </location>
</feature>
<dbReference type="SUPFAM" id="SSF49503">
    <property type="entry name" value="Cupredoxins"/>
    <property type="match status" value="3"/>
</dbReference>
<organism evidence="11 12">
    <name type="scientific">Rickenella mellea</name>
    <dbReference type="NCBI Taxonomy" id="50990"/>
    <lineage>
        <taxon>Eukaryota</taxon>
        <taxon>Fungi</taxon>
        <taxon>Dikarya</taxon>
        <taxon>Basidiomycota</taxon>
        <taxon>Agaricomycotina</taxon>
        <taxon>Agaricomycetes</taxon>
        <taxon>Hymenochaetales</taxon>
        <taxon>Rickenellaceae</taxon>
        <taxon>Rickenella</taxon>
    </lineage>
</organism>
<evidence type="ECO:0000256" key="1">
    <source>
        <dbReference type="ARBA" id="ARBA00010609"/>
    </source>
</evidence>
<feature type="domain" description="Plastocyanin-like" evidence="9">
    <location>
        <begin position="371"/>
        <end position="490"/>
    </location>
</feature>